<evidence type="ECO:0000313" key="2">
    <source>
        <dbReference type="Proteomes" id="UP001589734"/>
    </source>
</evidence>
<comment type="caution">
    <text evidence="1">The sequence shown here is derived from an EMBL/GenBank/DDBJ whole genome shotgun (WGS) entry which is preliminary data.</text>
</comment>
<gene>
    <name evidence="1" type="ORF">ACFFLS_06325</name>
</gene>
<dbReference type="EMBL" id="JBHLYW010000007">
    <property type="protein sequence ID" value="MFC0076645.1"/>
    <property type="molecule type" value="Genomic_DNA"/>
</dbReference>
<evidence type="ECO:0000313" key="1">
    <source>
        <dbReference type="EMBL" id="MFC0076645.1"/>
    </source>
</evidence>
<name>A0ABV6BMH2_9FLAO</name>
<organism evidence="1 2">
    <name type="scientific">Flavobacterium procerum</name>
    <dbReference type="NCBI Taxonomy" id="1455569"/>
    <lineage>
        <taxon>Bacteria</taxon>
        <taxon>Pseudomonadati</taxon>
        <taxon>Bacteroidota</taxon>
        <taxon>Flavobacteriia</taxon>
        <taxon>Flavobacteriales</taxon>
        <taxon>Flavobacteriaceae</taxon>
        <taxon>Flavobacterium</taxon>
    </lineage>
</organism>
<sequence length="163" mass="19415">MDYNPITKIMASCFIIYKDGRCFSKRWSGYDEIIKIAIKELLLLDDGKELADWLELQIPILEKEIENDSCYGFYNERTNDFINRHLDTRSLTEENQNLFWKAIQNGRIRFINEGTAYSPLDFDYFERFYKMFELAENNEPPMEFNDWSKIANSCTEKNGPGWK</sequence>
<protein>
    <submittedName>
        <fullName evidence="1">Uncharacterized protein</fullName>
    </submittedName>
</protein>
<dbReference type="Proteomes" id="UP001589734">
    <property type="component" value="Unassembled WGS sequence"/>
</dbReference>
<proteinExistence type="predicted"/>
<reference evidence="1 2" key="1">
    <citation type="submission" date="2024-09" db="EMBL/GenBank/DDBJ databases">
        <authorList>
            <person name="Sun Q."/>
            <person name="Mori K."/>
        </authorList>
    </citation>
    <scope>NUCLEOTIDE SEQUENCE [LARGE SCALE GENOMIC DNA]</scope>
    <source>
        <strain evidence="1 2">CGMCC 1.12926</strain>
    </source>
</reference>
<accession>A0ABV6BMH2</accession>
<keyword evidence="2" id="KW-1185">Reference proteome</keyword>